<name>A0A0K8RFQ8_IXORI</name>
<dbReference type="GO" id="GO:0000070">
    <property type="term" value="P:mitotic sister chromatid segregation"/>
    <property type="evidence" value="ECO:0007669"/>
    <property type="project" value="TreeGrafter"/>
</dbReference>
<dbReference type="AlphaFoldDB" id="A0A0K8RFQ8"/>
<sequence>MDIHTKTVMDSSLETTFSGSMRSVFELIHYVGWLSSNALRSGSNSTFLLHFVLDFYEKVSDIYINYNLPLVVLFPPGIFYLALLSVDSSILNQLCYIMHSYRNNLIAAKKNELVLKIKSEFIFSSKTYQEYNYYLTAMVRCLWTSKPFQKGSYFDPEVFKKIGVAKYKTSLNLVHHPALLNYAISFLLEEWPEERTVNLSFIRGKKWNGYLDYLFSEGLQSLKHFIQSSICHSSVP</sequence>
<protein>
    <submittedName>
        <fullName evidence="1">Putative follicle-stimulating hormone primary response protein 1</fullName>
    </submittedName>
</protein>
<dbReference type="EMBL" id="GADI01003833">
    <property type="protein sequence ID" value="JAA69975.1"/>
    <property type="molecule type" value="mRNA"/>
</dbReference>
<accession>A0A0K8RFQ8</accession>
<evidence type="ECO:0000313" key="1">
    <source>
        <dbReference type="EMBL" id="JAA69975.1"/>
    </source>
</evidence>
<dbReference type="PANTHER" id="PTHR48208:SF2">
    <property type="entry name" value="CENTROMERE PROTEIN I"/>
    <property type="match status" value="1"/>
</dbReference>
<dbReference type="GO" id="GO:0000939">
    <property type="term" value="C:inner kinetochore"/>
    <property type="evidence" value="ECO:0007669"/>
    <property type="project" value="TreeGrafter"/>
</dbReference>
<proteinExistence type="evidence at transcript level"/>
<dbReference type="PANTHER" id="PTHR48208">
    <property type="entry name" value="CENTROMERE PROTEIN I"/>
    <property type="match status" value="1"/>
</dbReference>
<dbReference type="GO" id="GO:0034080">
    <property type="term" value="P:CENP-A containing chromatin assembly"/>
    <property type="evidence" value="ECO:0007669"/>
    <property type="project" value="TreeGrafter"/>
</dbReference>
<organism evidence="1">
    <name type="scientific">Ixodes ricinus</name>
    <name type="common">Common tick</name>
    <name type="synonym">Acarus ricinus</name>
    <dbReference type="NCBI Taxonomy" id="34613"/>
    <lineage>
        <taxon>Eukaryota</taxon>
        <taxon>Metazoa</taxon>
        <taxon>Ecdysozoa</taxon>
        <taxon>Arthropoda</taxon>
        <taxon>Chelicerata</taxon>
        <taxon>Arachnida</taxon>
        <taxon>Acari</taxon>
        <taxon>Parasitiformes</taxon>
        <taxon>Ixodida</taxon>
        <taxon>Ixodoidea</taxon>
        <taxon>Ixodidae</taxon>
        <taxon>Ixodinae</taxon>
        <taxon>Ixodes</taxon>
    </lineage>
</organism>
<reference evidence="1" key="1">
    <citation type="submission" date="2012-12" db="EMBL/GenBank/DDBJ databases">
        <title>Identification and characterization of a phenylalanine ammonia-lyase gene family in Isatis indigotica Fort.</title>
        <authorList>
            <person name="Liu Q."/>
            <person name="Chen J."/>
            <person name="Zhou X."/>
            <person name="Di P."/>
            <person name="Xiao Y."/>
            <person name="Xuan H."/>
            <person name="Zhang L."/>
            <person name="Chen W."/>
        </authorList>
    </citation>
    <scope>NUCLEOTIDE SEQUENCE</scope>
    <source>
        <tissue evidence="1">Salivary gland</tissue>
    </source>
</reference>